<dbReference type="GO" id="GO:0005886">
    <property type="term" value="C:plasma membrane"/>
    <property type="evidence" value="ECO:0007669"/>
    <property type="project" value="TreeGrafter"/>
</dbReference>
<keyword evidence="5" id="KW-1278">Translocase</keyword>
<keyword evidence="3" id="KW-0547">Nucleotide-binding</keyword>
<dbReference type="GO" id="GO:0050661">
    <property type="term" value="F:NADP binding"/>
    <property type="evidence" value="ECO:0007669"/>
    <property type="project" value="TreeGrafter"/>
</dbReference>
<dbReference type="GO" id="GO:0008750">
    <property type="term" value="F:proton-translocating NAD(P)+ transhydrogenase activity"/>
    <property type="evidence" value="ECO:0007669"/>
    <property type="project" value="UniProtKB-EC"/>
</dbReference>
<dbReference type="EC" id="7.1.1.1" evidence="2"/>
<comment type="catalytic activity">
    <reaction evidence="7">
        <text>NAD(+) + NADPH + H(+)(in) = NADH + NADP(+) + H(+)(out)</text>
        <dbReference type="Rhea" id="RHEA:47992"/>
        <dbReference type="ChEBI" id="CHEBI:15378"/>
        <dbReference type="ChEBI" id="CHEBI:57540"/>
        <dbReference type="ChEBI" id="CHEBI:57783"/>
        <dbReference type="ChEBI" id="CHEBI:57945"/>
        <dbReference type="ChEBI" id="CHEBI:58349"/>
        <dbReference type="EC" id="7.1.1.1"/>
    </reaction>
</comment>
<dbReference type="KEGG" id="htl:HPTL_0649"/>
<feature type="domain" description="Alanine dehydrogenase/pyridine nucleotide transhydrogenase NAD(H)-binding" evidence="8">
    <location>
        <begin position="148"/>
        <end position="310"/>
    </location>
</feature>
<dbReference type="Pfam" id="PF05222">
    <property type="entry name" value="AlaDh_PNT_N"/>
    <property type="match status" value="1"/>
</dbReference>
<dbReference type="Gene3D" id="3.40.50.720">
    <property type="entry name" value="NAD(P)-binding Rossmann-like Domain"/>
    <property type="match status" value="2"/>
</dbReference>
<dbReference type="InterPro" id="IPR007886">
    <property type="entry name" value="AlaDH/PNT_N"/>
</dbReference>
<dbReference type="RefSeq" id="WP_119334712.1">
    <property type="nucleotide sequence ID" value="NZ_AP018558.1"/>
</dbReference>
<dbReference type="InterPro" id="IPR036291">
    <property type="entry name" value="NAD(P)-bd_dom_sf"/>
</dbReference>
<dbReference type="EMBL" id="AP018558">
    <property type="protein sequence ID" value="BBD76917.1"/>
    <property type="molecule type" value="Genomic_DNA"/>
</dbReference>
<gene>
    <name evidence="10" type="primary">pntAA</name>
    <name evidence="10" type="ORF">HPTL_0649</name>
</gene>
<dbReference type="AlphaFoldDB" id="A0A2Z6DWV2"/>
<protein>
    <recommendedName>
        <fullName evidence="2">proton-translocating NAD(P)(+) transhydrogenase</fullName>
        <ecNumber evidence="2">7.1.1.1</ecNumber>
    </recommendedName>
</protein>
<dbReference type="PANTHER" id="PTHR10160">
    <property type="entry name" value="NAD(P) TRANSHYDROGENASE"/>
    <property type="match status" value="1"/>
</dbReference>
<keyword evidence="11" id="KW-1185">Reference proteome</keyword>
<evidence type="ECO:0000256" key="4">
    <source>
        <dbReference type="ARBA" id="ARBA00022857"/>
    </source>
</evidence>
<evidence type="ECO:0000259" key="9">
    <source>
        <dbReference type="SMART" id="SM01003"/>
    </source>
</evidence>
<reference evidence="10 11" key="1">
    <citation type="submission" date="2018-04" db="EMBL/GenBank/DDBJ databases">
        <title>Complete genome sequence of Hydrogenophilus thermoluteolus TH-1.</title>
        <authorList>
            <person name="Arai H."/>
        </authorList>
    </citation>
    <scope>NUCLEOTIDE SEQUENCE [LARGE SCALE GENOMIC DNA]</scope>
    <source>
        <strain evidence="10 11">TH-1</strain>
    </source>
</reference>
<evidence type="ECO:0000256" key="3">
    <source>
        <dbReference type="ARBA" id="ARBA00022741"/>
    </source>
</evidence>
<keyword evidence="4" id="KW-0521">NADP</keyword>
<evidence type="ECO:0000259" key="8">
    <source>
        <dbReference type="SMART" id="SM01002"/>
    </source>
</evidence>
<sequence length="374" mass="39556">MVWTLGIATAPVPEERRLALTPELVAKYEQLGASIVLAKGAGLRAHWPDAAFEGVTWVDSPQAVFARADVVACVMPPTLDEIAAMRPGSVLVGALRPWASAQQIDALCAQRVTAFALELLPRITRAQPMDILSSQATVAGYEAALIAADHAPKFFPMLTFAAGTIRPAKVFVIGCGVAGLQAIATARRLGAMVEAYDVRPETREQVASLGAKFVDTGVVAVGAGGYARELTEAEQAQQTAVLSKAVAAADVVITTASVPGRPAPKIVTQEMLAAMRPGAVVVDLAAEQGGNVEGTVLGEKRWIGDVLVIGPAFIQSRMPVHASEMFAKNVWHFLAPHVQDGALAWQWEDEIVTATCITRDGALVNERVREWLGG</sequence>
<evidence type="ECO:0000256" key="5">
    <source>
        <dbReference type="ARBA" id="ARBA00022967"/>
    </source>
</evidence>
<dbReference type="SUPFAM" id="SSF52283">
    <property type="entry name" value="Formate/glycerate dehydrogenase catalytic domain-like"/>
    <property type="match status" value="1"/>
</dbReference>
<evidence type="ECO:0000256" key="1">
    <source>
        <dbReference type="ARBA" id="ARBA00003943"/>
    </source>
</evidence>
<comment type="function">
    <text evidence="1">The transhydrogenation between NADH and NADP is coupled to respiration and ATP hydrolysis and functions as a proton pump across the membrane.</text>
</comment>
<dbReference type="InterPro" id="IPR007698">
    <property type="entry name" value="AlaDH/PNT_NAD(H)-bd"/>
</dbReference>
<evidence type="ECO:0000256" key="6">
    <source>
        <dbReference type="ARBA" id="ARBA00023027"/>
    </source>
</evidence>
<feature type="domain" description="Alanine dehydrogenase/pyridine nucleotide transhydrogenase N-terminal" evidence="9">
    <location>
        <begin position="6"/>
        <end position="139"/>
    </location>
</feature>
<dbReference type="SMART" id="SM01003">
    <property type="entry name" value="AlaDh_PNT_N"/>
    <property type="match status" value="1"/>
</dbReference>
<evidence type="ECO:0000256" key="7">
    <source>
        <dbReference type="ARBA" id="ARBA00048202"/>
    </source>
</evidence>
<keyword evidence="6" id="KW-0520">NAD</keyword>
<dbReference type="GO" id="GO:0006740">
    <property type="term" value="P:NADPH regeneration"/>
    <property type="evidence" value="ECO:0007669"/>
    <property type="project" value="TreeGrafter"/>
</dbReference>
<dbReference type="CDD" id="cd05304">
    <property type="entry name" value="Rubrum_tdh"/>
    <property type="match status" value="1"/>
</dbReference>
<organism evidence="10 11">
    <name type="scientific">Hydrogenophilus thermoluteolus</name>
    <name type="common">Pseudomonas hydrogenothermophila</name>
    <dbReference type="NCBI Taxonomy" id="297"/>
    <lineage>
        <taxon>Bacteria</taxon>
        <taxon>Pseudomonadati</taxon>
        <taxon>Pseudomonadota</taxon>
        <taxon>Hydrogenophilia</taxon>
        <taxon>Hydrogenophilales</taxon>
        <taxon>Hydrogenophilaceae</taxon>
        <taxon>Hydrogenophilus</taxon>
    </lineage>
</organism>
<dbReference type="OrthoDB" id="9804592at2"/>
<evidence type="ECO:0000256" key="2">
    <source>
        <dbReference type="ARBA" id="ARBA00012943"/>
    </source>
</evidence>
<name>A0A2Z6DWV2_HYDTE</name>
<proteinExistence type="predicted"/>
<evidence type="ECO:0000313" key="10">
    <source>
        <dbReference type="EMBL" id="BBD76917.1"/>
    </source>
</evidence>
<accession>A0A2Z6DWV2</accession>
<dbReference type="PANTHER" id="PTHR10160:SF19">
    <property type="entry name" value="PROTON-TRANSLOCATING NAD(P)(+) TRANSHYDROGENASE"/>
    <property type="match status" value="1"/>
</dbReference>
<dbReference type="Pfam" id="PF01262">
    <property type="entry name" value="AlaDh_PNT_C"/>
    <property type="match status" value="1"/>
</dbReference>
<dbReference type="Proteomes" id="UP000262004">
    <property type="component" value="Chromosome"/>
</dbReference>
<evidence type="ECO:0000313" key="11">
    <source>
        <dbReference type="Proteomes" id="UP000262004"/>
    </source>
</evidence>
<dbReference type="SMART" id="SM01002">
    <property type="entry name" value="AlaDh_PNT_C"/>
    <property type="match status" value="1"/>
</dbReference>
<dbReference type="SUPFAM" id="SSF51735">
    <property type="entry name" value="NAD(P)-binding Rossmann-fold domains"/>
    <property type="match status" value="1"/>
</dbReference>